<evidence type="ECO:0000256" key="3">
    <source>
        <dbReference type="ARBA" id="ARBA00022490"/>
    </source>
</evidence>
<dbReference type="InterPro" id="IPR021090">
    <property type="entry name" value="SPIDER"/>
</dbReference>
<dbReference type="GO" id="GO:0005737">
    <property type="term" value="C:cytoplasm"/>
    <property type="evidence" value="ECO:0007669"/>
    <property type="project" value="UniProtKB-SubCell"/>
</dbReference>
<dbReference type="PROSITE" id="PS50105">
    <property type="entry name" value="SAM_DOMAIN"/>
    <property type="match status" value="2"/>
</dbReference>
<evidence type="ECO:0000313" key="12">
    <source>
        <dbReference type="Proteomes" id="UP000265120"/>
    </source>
</evidence>
<feature type="compositionally biased region" description="Basic and acidic residues" evidence="8">
    <location>
        <begin position="554"/>
        <end position="566"/>
    </location>
</feature>
<evidence type="ECO:0000256" key="7">
    <source>
        <dbReference type="PROSITE-ProRule" id="PRU00192"/>
    </source>
</evidence>
<feature type="compositionally biased region" description="Low complexity" evidence="8">
    <location>
        <begin position="873"/>
        <end position="890"/>
    </location>
</feature>
<comment type="subunit">
    <text evidence="5">Interacts promiscuously (via SAM domain) with EPHA5, EPHA6, EPHA7, EPHA8, EPHB1, EPHB2, EPHB3 and EPHB4 (via SAM domain) (in vitro).</text>
</comment>
<dbReference type="SUPFAM" id="SSF50044">
    <property type="entry name" value="SH3-domain"/>
    <property type="match status" value="1"/>
</dbReference>
<evidence type="ECO:0000256" key="5">
    <source>
        <dbReference type="ARBA" id="ARBA00065890"/>
    </source>
</evidence>
<dbReference type="InterPro" id="IPR013761">
    <property type="entry name" value="SAM/pointed_sf"/>
</dbReference>
<keyword evidence="3" id="KW-0963">Cytoplasm</keyword>
<dbReference type="InterPro" id="IPR036028">
    <property type="entry name" value="SH3-like_dom_sf"/>
</dbReference>
<dbReference type="InterPro" id="IPR051725">
    <property type="entry name" value="SAM-SH3_domain_protein"/>
</dbReference>
<comment type="subcellular location">
    <subcellularLocation>
        <location evidence="1">Cytoplasm</location>
    </subcellularLocation>
</comment>
<dbReference type="Gene3D" id="2.30.30.40">
    <property type="entry name" value="SH3 Domains"/>
    <property type="match status" value="1"/>
</dbReference>
<dbReference type="STRING" id="244447.ENSCSEP00000005782"/>
<dbReference type="InterPro" id="IPR001660">
    <property type="entry name" value="SAM"/>
</dbReference>
<keyword evidence="4" id="KW-0597">Phosphoprotein</keyword>
<accession>A0A3P8UTS4</accession>
<dbReference type="Pfam" id="PF00536">
    <property type="entry name" value="SAM_1"/>
    <property type="match status" value="2"/>
</dbReference>
<dbReference type="FunFam" id="1.10.150.50:FF:000055">
    <property type="entry name" value="Sterile alpha motif domain containing 5"/>
    <property type="match status" value="1"/>
</dbReference>
<keyword evidence="2 7" id="KW-0728">SH3 domain</keyword>
<sequence>MSQGPNLVLEWLTELHLAQYLESFIDNGYDDLEVCKQIGEPDLDAIGVGIQYHRHRLLTAVQALKEGDKRKTPGYYFILEPVDASSCHDTLLTSRKEDFRVRRTHTGARETHQISCPGNHNLRFTDCNDFVTYPKLKLKVLIRDKLSKDGINLGEAPYTHKDGSVGNLDDLAQEYSQYYGTSLSDVCERMEELRKRKVVHTSEMGKSDSAATSVHLRSQIQESLGLSSATSTPESERRFLVHKSSSDDGSSGGKLDGRKKSKSFWQSFRKSQKEPMRQVSKGDDVGFVASEITMSDEERIQLMMMVKENMISIEEALARLKEFEIQNRQTCRSDPTEWTDASSPNANESFNFNSCDLSDNEQDESAAFRRLHKLVNSTRKVKKKLVRVEDSRRPGTEENLNTDGVACGDSCSSLYSGVVKKLTVCPVDSLASALQEQLIYNRDSDSLTTSPSSSSLDTCSSQKIFQALSKSNESPIHREGVVTGEVREAAEGSGSSFSEPGGCNEEEAKMARSVTDGELRHRILNPLSQHGRACSFGGFDLTNRSTLVITSDSENPHGDGGIRDTVKSPPTARISLGRKVKSVRETMRKHISKRYHSSLSEQSSPDWVSSCPNSPQTDSDSLEKPKLKPGGSVESLRSSLSGQSSMSGQTVGTTDSSNSNRESVKSEDGEEDEMPYRGPFCGRALVHTDFTPSPYDTDSLKLKCGDVIDIISKPPMGTWMGMLNGKVGTFKFIYVDVMNEEEVKPKKTRRRRRGRQPKPTSVEELLDRINLKEYLPTFLFNGYEDLDTFKLLEEEDLDELNIKDAQHRAVLLTAVELLQEYDGSSDPDKGSQSGGSQEKLLLERRDLAGDSPRDSGCYESNENLENGKKKKAPSALSRSPSALESSHHSSQALCASPLTLTAPNSVKTLDHSRPGCVPAARPSVRTLVCRLVLLQPTKVHFTSGAIIRNHSYTELRTKPVMERRKRSFSLSDCHTELRDELHDMKTCGLNLSSTNDNNRDEQDSTVNSASSNPTTLNTNCSSECNSSHGETVKSDHSFLFFSSPQEPSPTDGVSVSHCTKPVSSDSRKCIPLHKARLLGELEESCHFSQC</sequence>
<evidence type="ECO:0000313" key="11">
    <source>
        <dbReference type="Ensembl" id="ENSCSEP00000005782.1"/>
    </source>
</evidence>
<organism evidence="11 12">
    <name type="scientific">Cynoglossus semilaevis</name>
    <name type="common">Tongue sole</name>
    <dbReference type="NCBI Taxonomy" id="244447"/>
    <lineage>
        <taxon>Eukaryota</taxon>
        <taxon>Metazoa</taxon>
        <taxon>Chordata</taxon>
        <taxon>Craniata</taxon>
        <taxon>Vertebrata</taxon>
        <taxon>Euteleostomi</taxon>
        <taxon>Actinopterygii</taxon>
        <taxon>Neopterygii</taxon>
        <taxon>Teleostei</taxon>
        <taxon>Neoteleostei</taxon>
        <taxon>Acanthomorphata</taxon>
        <taxon>Carangaria</taxon>
        <taxon>Pleuronectiformes</taxon>
        <taxon>Pleuronectoidei</taxon>
        <taxon>Cynoglossidae</taxon>
        <taxon>Cynoglossinae</taxon>
        <taxon>Cynoglossus</taxon>
    </lineage>
</organism>
<feature type="region of interest" description="Disordered" evidence="8">
    <location>
        <begin position="593"/>
        <end position="677"/>
    </location>
</feature>
<proteinExistence type="predicted"/>
<feature type="region of interest" description="Disordered" evidence="8">
    <location>
        <begin position="223"/>
        <end position="261"/>
    </location>
</feature>
<feature type="domain" description="SAM" evidence="10">
    <location>
        <begin position="757"/>
        <end position="821"/>
    </location>
</feature>
<feature type="compositionally biased region" description="Polar residues" evidence="8">
    <location>
        <begin position="597"/>
        <end position="619"/>
    </location>
</feature>
<dbReference type="AlphaFoldDB" id="A0A3P8UTS4"/>
<dbReference type="PROSITE" id="PS50002">
    <property type="entry name" value="SH3"/>
    <property type="match status" value="1"/>
</dbReference>
<dbReference type="PANTHER" id="PTHR12301:SF3">
    <property type="entry name" value="SAM AND SH3 DOMAIN-CONTAINING PROTEIN 1"/>
    <property type="match status" value="1"/>
</dbReference>
<feature type="domain" description="SAM" evidence="10">
    <location>
        <begin position="3"/>
        <end position="67"/>
    </location>
</feature>
<dbReference type="GeneTree" id="ENSGT00940000156778"/>
<dbReference type="SMART" id="SM00454">
    <property type="entry name" value="SAM"/>
    <property type="match status" value="2"/>
</dbReference>
<evidence type="ECO:0000256" key="1">
    <source>
        <dbReference type="ARBA" id="ARBA00004496"/>
    </source>
</evidence>
<name>A0A3P8UTS4_CYNSE</name>
<keyword evidence="12" id="KW-1185">Reference proteome</keyword>
<reference evidence="11" key="3">
    <citation type="submission" date="2025-09" db="UniProtKB">
        <authorList>
            <consortium name="Ensembl"/>
        </authorList>
    </citation>
    <scope>IDENTIFICATION</scope>
</reference>
<dbReference type="Gene3D" id="1.10.150.50">
    <property type="entry name" value="Transcription Factor, Ets-1"/>
    <property type="match status" value="2"/>
</dbReference>
<feature type="compositionally biased region" description="Low complexity" evidence="8">
    <location>
        <begin position="630"/>
        <end position="648"/>
    </location>
</feature>
<dbReference type="InterPro" id="IPR058666">
    <property type="entry name" value="SASH1/NUB1_homeodomain"/>
</dbReference>
<feature type="compositionally biased region" description="Polar residues" evidence="8">
    <location>
        <begin position="223"/>
        <end position="233"/>
    </location>
</feature>
<feature type="region of interest" description="Disordered" evidence="8">
    <location>
        <begin position="550"/>
        <end position="571"/>
    </location>
</feature>
<dbReference type="PANTHER" id="PTHR12301">
    <property type="entry name" value="SAM-DOMAIN, SH3 AND NUCLEAR LOCALIZATION SIGNALS PROTEIN RELATED"/>
    <property type="match status" value="1"/>
</dbReference>
<evidence type="ECO:0000256" key="6">
    <source>
        <dbReference type="ARBA" id="ARBA00073398"/>
    </source>
</evidence>
<dbReference type="SUPFAM" id="SSF47769">
    <property type="entry name" value="SAM/Pointed domain"/>
    <property type="match status" value="2"/>
</dbReference>
<feature type="compositionally biased region" description="Polar residues" evidence="8">
    <location>
        <begin position="1004"/>
        <end position="1022"/>
    </location>
</feature>
<dbReference type="InterPro" id="IPR001452">
    <property type="entry name" value="SH3_domain"/>
</dbReference>
<evidence type="ECO:0000259" key="10">
    <source>
        <dbReference type="PROSITE" id="PS50105"/>
    </source>
</evidence>
<feature type="compositionally biased region" description="Polar residues" evidence="8">
    <location>
        <begin position="649"/>
        <end position="661"/>
    </location>
</feature>
<evidence type="ECO:0000256" key="4">
    <source>
        <dbReference type="ARBA" id="ARBA00022553"/>
    </source>
</evidence>
<feature type="region of interest" description="Disordered" evidence="8">
    <location>
        <begin position="991"/>
        <end position="1022"/>
    </location>
</feature>
<dbReference type="InterPro" id="IPR035720">
    <property type="entry name" value="SASH1_SH3"/>
</dbReference>
<dbReference type="Pfam" id="PF12485">
    <property type="entry name" value="SPIDER"/>
    <property type="match status" value="1"/>
</dbReference>
<feature type="domain" description="SH3" evidence="9">
    <location>
        <begin position="679"/>
        <end position="740"/>
    </location>
</feature>
<evidence type="ECO:0000256" key="2">
    <source>
        <dbReference type="ARBA" id="ARBA00022443"/>
    </source>
</evidence>
<dbReference type="Ensembl" id="ENSCSET00000005845.1">
    <property type="protein sequence ID" value="ENSCSEP00000005782.1"/>
    <property type="gene ID" value="ENSCSEG00000003738.1"/>
</dbReference>
<dbReference type="CDD" id="cd11967">
    <property type="entry name" value="SH3_SASH1"/>
    <property type="match status" value="1"/>
</dbReference>
<dbReference type="Proteomes" id="UP000265120">
    <property type="component" value="Chromosome 1"/>
</dbReference>
<dbReference type="InParanoid" id="A0A3P8UTS4"/>
<protein>
    <recommendedName>
        <fullName evidence="6">Sterile alpha motif domain-containing protein 5</fullName>
    </recommendedName>
</protein>
<evidence type="ECO:0000259" key="9">
    <source>
        <dbReference type="PROSITE" id="PS50002"/>
    </source>
</evidence>
<reference evidence="11" key="2">
    <citation type="submission" date="2025-08" db="UniProtKB">
        <authorList>
            <consortium name="Ensembl"/>
        </authorList>
    </citation>
    <scope>IDENTIFICATION</scope>
</reference>
<dbReference type="FunFam" id="2.30.30.40:FF:000021">
    <property type="entry name" value="Putative sam and sh3 domain-containing protein 1"/>
    <property type="match status" value="1"/>
</dbReference>
<reference evidence="11 12" key="1">
    <citation type="journal article" date="2014" name="Nat. Genet.">
        <title>Whole-genome sequence of a flatfish provides insights into ZW sex chromosome evolution and adaptation to a benthic lifestyle.</title>
        <authorList>
            <person name="Chen S."/>
            <person name="Zhang G."/>
            <person name="Shao C."/>
            <person name="Huang Q."/>
            <person name="Liu G."/>
            <person name="Zhang P."/>
            <person name="Song W."/>
            <person name="An N."/>
            <person name="Chalopin D."/>
            <person name="Volff J.N."/>
            <person name="Hong Y."/>
            <person name="Li Q."/>
            <person name="Sha Z."/>
            <person name="Zhou H."/>
            <person name="Xie M."/>
            <person name="Yu Q."/>
            <person name="Liu Y."/>
            <person name="Xiang H."/>
            <person name="Wang N."/>
            <person name="Wu K."/>
            <person name="Yang C."/>
            <person name="Zhou Q."/>
            <person name="Liao X."/>
            <person name="Yang L."/>
            <person name="Hu Q."/>
            <person name="Zhang J."/>
            <person name="Meng L."/>
            <person name="Jin L."/>
            <person name="Tian Y."/>
            <person name="Lian J."/>
            <person name="Yang J."/>
            <person name="Miao G."/>
            <person name="Liu S."/>
            <person name="Liang Z."/>
            <person name="Yan F."/>
            <person name="Li Y."/>
            <person name="Sun B."/>
            <person name="Zhang H."/>
            <person name="Zhang J."/>
            <person name="Zhu Y."/>
            <person name="Du M."/>
            <person name="Zhao Y."/>
            <person name="Schartl M."/>
            <person name="Tang Q."/>
            <person name="Wang J."/>
        </authorList>
    </citation>
    <scope>NUCLEOTIDE SEQUENCE</scope>
</reference>
<dbReference type="Pfam" id="PF26285">
    <property type="entry name" value="SASH1_Homeodomain"/>
    <property type="match status" value="1"/>
</dbReference>
<evidence type="ECO:0000256" key="8">
    <source>
        <dbReference type="SAM" id="MobiDB-lite"/>
    </source>
</evidence>
<feature type="region of interest" description="Disordered" evidence="8">
    <location>
        <begin position="846"/>
        <end position="890"/>
    </location>
</feature>